<evidence type="ECO:0000256" key="1">
    <source>
        <dbReference type="RuleBase" id="RU003682"/>
    </source>
</evidence>
<dbReference type="Gene3D" id="2.60.120.330">
    <property type="entry name" value="B-lactam Antibiotic, Isopenicillin N Synthase, Chain"/>
    <property type="match status" value="1"/>
</dbReference>
<comment type="caution">
    <text evidence="3">The sequence shown here is derived from an EMBL/GenBank/DDBJ whole genome shotgun (WGS) entry which is preliminary data.</text>
</comment>
<dbReference type="InterPro" id="IPR044861">
    <property type="entry name" value="IPNS-like_FE2OG_OXY"/>
</dbReference>
<keyword evidence="1" id="KW-0560">Oxidoreductase</keyword>
<proteinExistence type="inferred from homology"/>
<keyword evidence="4" id="KW-1185">Reference proteome</keyword>
<dbReference type="PANTHER" id="PTHR47990">
    <property type="entry name" value="2-OXOGLUTARATE (2OG) AND FE(II)-DEPENDENT OXYGENASE SUPERFAMILY PROTEIN-RELATED"/>
    <property type="match status" value="1"/>
</dbReference>
<dbReference type="GO" id="GO:0046872">
    <property type="term" value="F:metal ion binding"/>
    <property type="evidence" value="ECO:0007669"/>
    <property type="project" value="UniProtKB-KW"/>
</dbReference>
<comment type="similarity">
    <text evidence="1">Belongs to the iron/ascorbate-dependent oxidoreductase family.</text>
</comment>
<name>A0A5J9T3R7_9POAL</name>
<dbReference type="EMBL" id="RWGY01000051">
    <property type="protein sequence ID" value="TVU06033.1"/>
    <property type="molecule type" value="Genomic_DNA"/>
</dbReference>
<dbReference type="Pfam" id="PF03171">
    <property type="entry name" value="2OG-FeII_Oxy"/>
    <property type="match status" value="1"/>
</dbReference>
<organism evidence="3 4">
    <name type="scientific">Eragrostis curvula</name>
    <name type="common">weeping love grass</name>
    <dbReference type="NCBI Taxonomy" id="38414"/>
    <lineage>
        <taxon>Eukaryota</taxon>
        <taxon>Viridiplantae</taxon>
        <taxon>Streptophyta</taxon>
        <taxon>Embryophyta</taxon>
        <taxon>Tracheophyta</taxon>
        <taxon>Spermatophyta</taxon>
        <taxon>Magnoliopsida</taxon>
        <taxon>Liliopsida</taxon>
        <taxon>Poales</taxon>
        <taxon>Poaceae</taxon>
        <taxon>PACMAD clade</taxon>
        <taxon>Chloridoideae</taxon>
        <taxon>Eragrostideae</taxon>
        <taxon>Eragrostidinae</taxon>
        <taxon>Eragrostis</taxon>
    </lineage>
</organism>
<dbReference type="InterPro" id="IPR050231">
    <property type="entry name" value="Iron_ascorbate_oxido_reductase"/>
</dbReference>
<dbReference type="InterPro" id="IPR005123">
    <property type="entry name" value="Oxoglu/Fe-dep_dioxygenase_dom"/>
</dbReference>
<evidence type="ECO:0000313" key="3">
    <source>
        <dbReference type="EMBL" id="TVU06033.1"/>
    </source>
</evidence>
<dbReference type="GO" id="GO:0016491">
    <property type="term" value="F:oxidoreductase activity"/>
    <property type="evidence" value="ECO:0007669"/>
    <property type="project" value="UniProtKB-KW"/>
</dbReference>
<dbReference type="InterPro" id="IPR027443">
    <property type="entry name" value="IPNS-like_sf"/>
</dbReference>
<keyword evidence="1" id="KW-0408">Iron</keyword>
<feature type="domain" description="Fe2OG dioxygenase" evidence="2">
    <location>
        <begin position="154"/>
        <end position="258"/>
    </location>
</feature>
<protein>
    <recommendedName>
        <fullName evidence="2">Fe2OG dioxygenase domain-containing protein</fullName>
    </recommendedName>
</protein>
<evidence type="ECO:0000259" key="2">
    <source>
        <dbReference type="PROSITE" id="PS51471"/>
    </source>
</evidence>
<dbReference type="SUPFAM" id="SSF51197">
    <property type="entry name" value="Clavaminate synthase-like"/>
    <property type="match status" value="1"/>
</dbReference>
<dbReference type="AlphaFoldDB" id="A0A5J9T3R7"/>
<dbReference type="OrthoDB" id="288590at2759"/>
<dbReference type="PROSITE" id="PS51471">
    <property type="entry name" value="FE2OG_OXY"/>
    <property type="match status" value="1"/>
</dbReference>
<accession>A0A5J9T3R7</accession>
<dbReference type="Proteomes" id="UP000324897">
    <property type="component" value="Unassembled WGS sequence"/>
</dbReference>
<reference evidence="3 4" key="1">
    <citation type="journal article" date="2019" name="Sci. Rep.">
        <title>A high-quality genome of Eragrostis curvula grass provides insights into Poaceae evolution and supports new strategies to enhance forage quality.</title>
        <authorList>
            <person name="Carballo J."/>
            <person name="Santos B.A.C.M."/>
            <person name="Zappacosta D."/>
            <person name="Garbus I."/>
            <person name="Selva J.P."/>
            <person name="Gallo C.A."/>
            <person name="Diaz A."/>
            <person name="Albertini E."/>
            <person name="Caccamo M."/>
            <person name="Echenique V."/>
        </authorList>
    </citation>
    <scope>NUCLEOTIDE SEQUENCE [LARGE SCALE GENOMIC DNA]</scope>
    <source>
        <strain evidence="4">cv. Victoria</strain>
        <tissue evidence="3">Leaf</tissue>
    </source>
</reference>
<gene>
    <name evidence="3" type="ORF">EJB05_49223</name>
</gene>
<keyword evidence="1" id="KW-0479">Metal-binding</keyword>
<feature type="non-terminal residue" evidence="3">
    <location>
        <position position="1"/>
    </location>
</feature>
<sequence>MELGKVDLRGLEPGAPGWDEARAAVAASMLAHGCVVVVTGDPAPALRDALFRRALPELFALPREVKLLNMPGVPPHAGYFCQGVQESMRIDHAVDAGNVRAFADLFWPDRGNPLLCEAVYAAAREFKRLDNVVVRMVLESLGLPENVAASPHAVVNYMVRLSHYAAQPADAATNGGLSMAAHYDYSLTTVLMQHDVEGLEVQANDGQWIAVPPERDTCVVIAGELLTVMTNGRVPSCLHRVRTPSGRERFLALMSPMPATGCTLVRPLDELIDDAHPRLYCPVDFEEYARFKYSDEGRKLGIRTLGAFCGVKDGCDGEKPQTTTAG</sequence>
<dbReference type="Gramene" id="TVU06033">
    <property type="protein sequence ID" value="TVU06033"/>
    <property type="gene ID" value="EJB05_49223"/>
</dbReference>
<evidence type="ECO:0000313" key="4">
    <source>
        <dbReference type="Proteomes" id="UP000324897"/>
    </source>
</evidence>